<keyword evidence="2" id="KW-1185">Reference proteome</keyword>
<evidence type="ECO:0000313" key="2">
    <source>
        <dbReference type="Proteomes" id="UP000193648"/>
    </source>
</evidence>
<dbReference type="RefSeq" id="XP_021875648.1">
    <property type="nucleotide sequence ID" value="XM_022026039.1"/>
</dbReference>
<comment type="caution">
    <text evidence="1">The sequence shown here is derived from an EMBL/GenBank/DDBJ whole genome shotgun (WGS) entry which is preliminary data.</text>
</comment>
<dbReference type="AlphaFoldDB" id="A0A1Y2G6B6"/>
<dbReference type="GeneID" id="33567882"/>
<dbReference type="STRING" id="64571.A0A1Y2G6B6"/>
<organism evidence="1 2">
    <name type="scientific">Lobosporangium transversale</name>
    <dbReference type="NCBI Taxonomy" id="64571"/>
    <lineage>
        <taxon>Eukaryota</taxon>
        <taxon>Fungi</taxon>
        <taxon>Fungi incertae sedis</taxon>
        <taxon>Mucoromycota</taxon>
        <taxon>Mortierellomycotina</taxon>
        <taxon>Mortierellomycetes</taxon>
        <taxon>Mortierellales</taxon>
        <taxon>Mortierellaceae</taxon>
        <taxon>Lobosporangium</taxon>
    </lineage>
</organism>
<reference evidence="1 2" key="1">
    <citation type="submission" date="2016-07" db="EMBL/GenBank/DDBJ databases">
        <title>Pervasive Adenine N6-methylation of Active Genes in Fungi.</title>
        <authorList>
            <consortium name="DOE Joint Genome Institute"/>
            <person name="Mondo S.J."/>
            <person name="Dannebaum R.O."/>
            <person name="Kuo R.C."/>
            <person name="Labutti K."/>
            <person name="Haridas S."/>
            <person name="Kuo A."/>
            <person name="Salamov A."/>
            <person name="Ahrendt S.R."/>
            <person name="Lipzen A."/>
            <person name="Sullivan W."/>
            <person name="Andreopoulos W.B."/>
            <person name="Clum A."/>
            <person name="Lindquist E."/>
            <person name="Daum C."/>
            <person name="Ramamoorthy G.K."/>
            <person name="Gryganskyi A."/>
            <person name="Culley D."/>
            <person name="Magnuson J.K."/>
            <person name="James T.Y."/>
            <person name="O'Malley M.A."/>
            <person name="Stajich J.E."/>
            <person name="Spatafora J.W."/>
            <person name="Visel A."/>
            <person name="Grigoriev I.V."/>
        </authorList>
    </citation>
    <scope>NUCLEOTIDE SEQUENCE [LARGE SCALE GENOMIC DNA]</scope>
    <source>
        <strain evidence="1 2">NRRL 3116</strain>
    </source>
</reference>
<name>A0A1Y2G6B6_9FUNG</name>
<protein>
    <submittedName>
        <fullName evidence="1">Uncharacterized protein</fullName>
    </submittedName>
</protein>
<proteinExistence type="predicted"/>
<dbReference type="Proteomes" id="UP000193648">
    <property type="component" value="Unassembled WGS sequence"/>
</dbReference>
<evidence type="ECO:0000313" key="1">
    <source>
        <dbReference type="EMBL" id="ORY97115.1"/>
    </source>
</evidence>
<sequence length="138" mass="15754">MIQTGLAEMFPKSSEFLGIDPVIAGGSFIEAHLRQMSGINQLVSMALQLQNDLRLTNHKFIAHQVALLYQCINQAGPSYSKYRGRVEEHFTNIKDVCNLSEEPFLPAELQTWYSLISNFLTCLRSYFILFVQKLMSTF</sequence>
<dbReference type="EMBL" id="MCFF01000073">
    <property type="protein sequence ID" value="ORY97115.1"/>
    <property type="molecule type" value="Genomic_DNA"/>
</dbReference>
<gene>
    <name evidence="1" type="ORF">BCR41DRAFT_364506</name>
</gene>
<dbReference type="OrthoDB" id="533331at2759"/>
<accession>A0A1Y2G6B6</accession>
<dbReference type="InParanoid" id="A0A1Y2G6B6"/>